<keyword evidence="7 10" id="KW-0460">Magnesium</keyword>
<keyword evidence="5 10" id="KW-0479">Metal-binding</keyword>
<dbReference type="EMBL" id="LLZG01000052">
    <property type="protein sequence ID" value="KUL42553.1"/>
    <property type="molecule type" value="Genomic_DNA"/>
</dbReference>
<evidence type="ECO:0000256" key="8">
    <source>
        <dbReference type="ARBA" id="ARBA00031306"/>
    </source>
</evidence>
<dbReference type="PANTHER" id="PTHR30040">
    <property type="entry name" value="THIAMINE BIOSYNTHESIS LIPOPROTEIN APBE"/>
    <property type="match status" value="1"/>
</dbReference>
<evidence type="ECO:0000256" key="2">
    <source>
        <dbReference type="ARBA" id="ARBA00016337"/>
    </source>
</evidence>
<reference evidence="13" key="1">
    <citation type="submission" date="2015-10" db="EMBL/GenBank/DDBJ databases">
        <authorList>
            <person name="Ju K.-S."/>
            <person name="Doroghazi J.R."/>
            <person name="Metcalf W.W."/>
        </authorList>
    </citation>
    <scope>NUCLEOTIDE SEQUENCE [LARGE SCALE GENOMIC DNA]</scope>
    <source>
        <strain evidence="13">NRRL 3151</strain>
    </source>
</reference>
<gene>
    <name evidence="12" type="ORF">ADL12_09925</name>
</gene>
<evidence type="ECO:0000256" key="5">
    <source>
        <dbReference type="ARBA" id="ARBA00022723"/>
    </source>
</evidence>
<dbReference type="GO" id="GO:0046872">
    <property type="term" value="F:metal ion binding"/>
    <property type="evidence" value="ECO:0007669"/>
    <property type="project" value="UniProtKB-UniRule"/>
</dbReference>
<dbReference type="GO" id="GO:0016740">
    <property type="term" value="F:transferase activity"/>
    <property type="evidence" value="ECO:0007669"/>
    <property type="project" value="UniProtKB-UniRule"/>
</dbReference>
<dbReference type="InterPro" id="IPR003374">
    <property type="entry name" value="ApbE-like_sf"/>
</dbReference>
<evidence type="ECO:0000256" key="1">
    <source>
        <dbReference type="ARBA" id="ARBA00011955"/>
    </source>
</evidence>
<comment type="cofactor">
    <cofactor evidence="11">
        <name>Mg(2+)</name>
        <dbReference type="ChEBI" id="CHEBI:18420"/>
    </cofactor>
    <cofactor evidence="11">
        <name>Mn(2+)</name>
        <dbReference type="ChEBI" id="CHEBI:29035"/>
    </cofactor>
    <text evidence="11">Magnesium. Can also use manganese.</text>
</comment>
<keyword evidence="13" id="KW-1185">Reference proteome</keyword>
<evidence type="ECO:0000313" key="13">
    <source>
        <dbReference type="Proteomes" id="UP000053923"/>
    </source>
</evidence>
<evidence type="ECO:0000256" key="7">
    <source>
        <dbReference type="ARBA" id="ARBA00022842"/>
    </source>
</evidence>
<dbReference type="Proteomes" id="UP000053923">
    <property type="component" value="Unassembled WGS sequence"/>
</dbReference>
<name>A0A0X3VCM0_9ACTN</name>
<dbReference type="Pfam" id="PF02424">
    <property type="entry name" value="ApbE"/>
    <property type="match status" value="1"/>
</dbReference>
<evidence type="ECO:0000256" key="4">
    <source>
        <dbReference type="ARBA" id="ARBA00022679"/>
    </source>
</evidence>
<comment type="similarity">
    <text evidence="10">Belongs to the ApbE family.</text>
</comment>
<dbReference type="SUPFAM" id="SSF143631">
    <property type="entry name" value="ApbE-like"/>
    <property type="match status" value="1"/>
</dbReference>
<dbReference type="EC" id="2.7.1.180" evidence="1 10"/>
<feature type="binding site" evidence="11">
    <location>
        <position position="133"/>
    </location>
    <ligand>
        <name>Mg(2+)</name>
        <dbReference type="ChEBI" id="CHEBI:18420"/>
    </ligand>
</feature>
<dbReference type="PIRSF" id="PIRSF006268">
    <property type="entry name" value="ApbE"/>
    <property type="match status" value="1"/>
</dbReference>
<keyword evidence="3 10" id="KW-0285">Flavoprotein</keyword>
<comment type="caution">
    <text evidence="12">The sequence shown here is derived from an EMBL/GenBank/DDBJ whole genome shotgun (WGS) entry which is preliminary data.</text>
</comment>
<evidence type="ECO:0000256" key="9">
    <source>
        <dbReference type="ARBA" id="ARBA00048540"/>
    </source>
</evidence>
<comment type="catalytic activity">
    <reaction evidence="9 10">
        <text>L-threonyl-[protein] + FAD = FMN-L-threonyl-[protein] + AMP + H(+)</text>
        <dbReference type="Rhea" id="RHEA:36847"/>
        <dbReference type="Rhea" id="RHEA-COMP:11060"/>
        <dbReference type="Rhea" id="RHEA-COMP:11061"/>
        <dbReference type="ChEBI" id="CHEBI:15378"/>
        <dbReference type="ChEBI" id="CHEBI:30013"/>
        <dbReference type="ChEBI" id="CHEBI:57692"/>
        <dbReference type="ChEBI" id="CHEBI:74257"/>
        <dbReference type="ChEBI" id="CHEBI:456215"/>
        <dbReference type="EC" id="2.7.1.180"/>
    </reaction>
</comment>
<proteinExistence type="inferred from homology"/>
<organism evidence="12 13">
    <name type="scientific">Streptomyces regalis</name>
    <dbReference type="NCBI Taxonomy" id="68262"/>
    <lineage>
        <taxon>Bacteria</taxon>
        <taxon>Bacillati</taxon>
        <taxon>Actinomycetota</taxon>
        <taxon>Actinomycetes</taxon>
        <taxon>Kitasatosporales</taxon>
        <taxon>Streptomycetaceae</taxon>
        <taxon>Streptomyces</taxon>
    </lineage>
</organism>
<evidence type="ECO:0000313" key="12">
    <source>
        <dbReference type="EMBL" id="KUL42553.1"/>
    </source>
</evidence>
<dbReference type="Gene3D" id="3.10.520.10">
    <property type="entry name" value="ApbE-like domains"/>
    <property type="match status" value="1"/>
</dbReference>
<keyword evidence="4 10" id="KW-0808">Transferase</keyword>
<evidence type="ECO:0000256" key="6">
    <source>
        <dbReference type="ARBA" id="ARBA00022827"/>
    </source>
</evidence>
<protein>
    <recommendedName>
        <fullName evidence="2 10">FAD:protein FMN transferase</fullName>
        <ecNumber evidence="1 10">2.7.1.180</ecNumber>
    </recommendedName>
    <alternativeName>
        <fullName evidence="8 10">Flavin transferase</fullName>
    </alternativeName>
</protein>
<accession>A0A0X3VCM0</accession>
<evidence type="ECO:0000256" key="11">
    <source>
        <dbReference type="PIRSR" id="PIRSR006268-2"/>
    </source>
</evidence>
<dbReference type="PANTHER" id="PTHR30040:SF2">
    <property type="entry name" value="FAD:PROTEIN FMN TRANSFERASE"/>
    <property type="match status" value="1"/>
</dbReference>
<evidence type="ECO:0000256" key="10">
    <source>
        <dbReference type="PIRNR" id="PIRNR006268"/>
    </source>
</evidence>
<evidence type="ECO:0000256" key="3">
    <source>
        <dbReference type="ARBA" id="ARBA00022630"/>
    </source>
</evidence>
<dbReference type="InterPro" id="IPR024932">
    <property type="entry name" value="ApbE"/>
</dbReference>
<dbReference type="AlphaFoldDB" id="A0A0X3VCM0"/>
<keyword evidence="6 10" id="KW-0274">FAD</keyword>
<sequence>MGSTGHLLVTGAGPKLLALARTRLAELEALWSRFRPDSELCRLNASLGQWVTLSPPTVAVVRRAVRAWEVTGGLFDPTVLPALEAAGYTRSFASPAPEPSSFAAPARAPGCAGIEIEDDRVRLPVGVRLDLGGIGKGYAADLLTEELLAAGAQGACVNLGGDVRAAGSPPGADAWVIAVEDEARPGTDLAWLALAEGAVATSTRLRRRWRRGSEEVHHLIDPADGTPADTPVATVTVVAAETHWAEVLAKAALIAGPAAGAVLLEAHGVAGLLVTEDGTALRVGPWERYERWIPSCGGTSPAPAG</sequence>